<dbReference type="PRINTS" id="PR00723">
    <property type="entry name" value="SUBTILISIN"/>
</dbReference>
<dbReference type="Proteomes" id="UP000577419">
    <property type="component" value="Unassembled WGS sequence"/>
</dbReference>
<dbReference type="PROSITE" id="PS51257">
    <property type="entry name" value="PROKAR_LIPOPROTEIN"/>
    <property type="match status" value="1"/>
</dbReference>
<dbReference type="InterPro" id="IPR036852">
    <property type="entry name" value="Peptidase_S8/S53_dom_sf"/>
</dbReference>
<comment type="caution">
    <text evidence="8">The sequence shown here is derived from an EMBL/GenBank/DDBJ whole genome shotgun (WGS) entry which is preliminary data.</text>
</comment>
<evidence type="ECO:0000256" key="5">
    <source>
        <dbReference type="RuleBase" id="RU003355"/>
    </source>
</evidence>
<dbReference type="PROSITE" id="PS00018">
    <property type="entry name" value="EF_HAND_1"/>
    <property type="match status" value="1"/>
</dbReference>
<keyword evidence="3 5" id="KW-0378">Hydrolase</keyword>
<dbReference type="InterPro" id="IPR050131">
    <property type="entry name" value="Peptidase_S8_subtilisin-like"/>
</dbReference>
<dbReference type="EMBL" id="DUFG01000036">
    <property type="protein sequence ID" value="HIH09026.1"/>
    <property type="molecule type" value="Genomic_DNA"/>
</dbReference>
<gene>
    <name evidence="8" type="ORF">HA237_06765</name>
    <name evidence="9" type="ORF">J4224_02130</name>
</gene>
<dbReference type="PROSITE" id="PS51892">
    <property type="entry name" value="SUBTILASE"/>
    <property type="match status" value="1"/>
</dbReference>
<protein>
    <submittedName>
        <fullName evidence="8">S8 family serine peptidase</fullName>
    </submittedName>
</protein>
<dbReference type="Pfam" id="PF00014">
    <property type="entry name" value="Kunitz_BPTI"/>
    <property type="match status" value="1"/>
</dbReference>
<dbReference type="InterPro" id="IPR022398">
    <property type="entry name" value="Peptidase_S8_His-AS"/>
</dbReference>
<sequence length="856" mass="94178">MNKNSIMLFAILLIIFLSGCNIEVPVCGDGLCVSGIENDGTNINYCPQDCEPETDSIDLVCGDGVCVSGVEDSSVNENYCPQDCIEKERKPGELPPPELLPDDNPQCQRDSYSGPCKAKLRRYFFDNETGMCREFDWGGCADVEPFRTLEECQRRCEYQLPPEISVSTEKLFFSSGEQITLTPGSPQAKTAKEVIAEEDPQNYLGGIIIIQYGHKGDSASSKIPKGTTEFSIREEHEAVVDRLFSAYGLSESKSVNKRFESLHESLIFRMETENKTELEVEQDIFLARAEKDPSLKSSGKSPPSRDYGLSRRIVLYVDDSLDELSLVKRMRANEEDLGEFIIQEAYVEELIELDRVPDDPRFSTQWGLQDFPGVSAPLAWDIEMGNPNIKIAVLDSGLYYYHEDLQNNIWLNQAEIKADNGQYPPRLIDSNGNGIIDPEELLAVIGDWDQSGTINLADALVAVLENPFVNGVDEDGDGLADNLLGWDFTNIPSISAVIDYCHSADPDAEDYFTVDNDPLTTIDRHGTFIAGIAAAVTNNATGIAGTCPECSIMPLRVGYALNNGCQGGTDGYIMPHLVEQALYYAVEHGADIVNMSFGNSSSSRYSHAAITMAHDNGVLLIATAGNNDRNERRWPASFPEVMSVAATDDSGRRAHVDGFWGSNWHTDVEISAPGKDVYSTITPSFSSLYNYGSGTSYSAPRVAGVAGLVKSYNPELTNEQIRQVLISTSTPVIPPVGHVDGQPYPLDNAGIVNAQAALRSIYEEPPRLPSLLSNPNGSGMQGTLKFMVIFFNGSIWVNYGEEHTEEITIPLHGTVELAPKFSSLDIRINDPGKYRVYSEFLWRRGVISSASEFMVE</sequence>
<dbReference type="AlphaFoldDB" id="A0A7J4J1D0"/>
<dbReference type="InterPro" id="IPR023828">
    <property type="entry name" value="Peptidase_S8_Ser-AS"/>
</dbReference>
<feature type="domain" description="BPTI/Kunitz inhibitor" evidence="7">
    <location>
        <begin position="107"/>
        <end position="156"/>
    </location>
</feature>
<dbReference type="EMBL" id="JAGVWF010000029">
    <property type="protein sequence ID" value="MBS3059203.1"/>
    <property type="molecule type" value="Genomic_DNA"/>
</dbReference>
<dbReference type="Proteomes" id="UP000683213">
    <property type="component" value="Unassembled WGS sequence"/>
</dbReference>
<accession>A0A7J4J1D0</accession>
<evidence type="ECO:0000256" key="4">
    <source>
        <dbReference type="ARBA" id="ARBA00022825"/>
    </source>
</evidence>
<dbReference type="InterPro" id="IPR018247">
    <property type="entry name" value="EF_Hand_1_Ca_BS"/>
</dbReference>
<reference evidence="9" key="2">
    <citation type="submission" date="2021-03" db="EMBL/GenBank/DDBJ databases">
        <authorList>
            <person name="Jaffe A."/>
        </authorList>
    </citation>
    <scope>NUCLEOTIDE SEQUENCE</scope>
    <source>
        <strain evidence="9">RIFCSPHIGHO2_01_FULL_GW2011_AR10_43_9</strain>
    </source>
</reference>
<dbReference type="PROSITE" id="PS50222">
    <property type="entry name" value="EF_HAND_2"/>
    <property type="match status" value="1"/>
</dbReference>
<reference evidence="9" key="3">
    <citation type="submission" date="2021-05" db="EMBL/GenBank/DDBJ databases">
        <title>Protein family content uncovers lineage relationships and bacterial pathway maintenance mechanisms in DPANN archaea.</title>
        <authorList>
            <person name="Castelle C.J."/>
            <person name="Meheust R."/>
            <person name="Jaffe A.L."/>
            <person name="Seitz K."/>
            <person name="Gong X."/>
            <person name="Baker B.J."/>
            <person name="Banfield J.F."/>
        </authorList>
    </citation>
    <scope>NUCLEOTIDE SEQUENCE</scope>
    <source>
        <strain evidence="9">RIFCSPHIGHO2_01_FULL_GW2011_AR10_43_9</strain>
    </source>
</reference>
<dbReference type="SMART" id="SM00131">
    <property type="entry name" value="KU"/>
    <property type="match status" value="1"/>
</dbReference>
<dbReference type="PROSITE" id="PS00138">
    <property type="entry name" value="SUBTILASE_SER"/>
    <property type="match status" value="1"/>
</dbReference>
<dbReference type="InterPro" id="IPR036880">
    <property type="entry name" value="Kunitz_BPTI_sf"/>
</dbReference>
<dbReference type="Pfam" id="PF00082">
    <property type="entry name" value="Peptidase_S8"/>
    <property type="match status" value="1"/>
</dbReference>
<dbReference type="GO" id="GO:0005509">
    <property type="term" value="F:calcium ion binding"/>
    <property type="evidence" value="ECO:0007669"/>
    <property type="project" value="InterPro"/>
</dbReference>
<dbReference type="InterPro" id="IPR002048">
    <property type="entry name" value="EF_hand_dom"/>
</dbReference>
<dbReference type="PROSITE" id="PS50279">
    <property type="entry name" value="BPTI_KUNITZ_2"/>
    <property type="match status" value="1"/>
</dbReference>
<evidence type="ECO:0000256" key="3">
    <source>
        <dbReference type="ARBA" id="ARBA00022801"/>
    </source>
</evidence>
<dbReference type="SUPFAM" id="SSF57362">
    <property type="entry name" value="BPTI-like"/>
    <property type="match status" value="1"/>
</dbReference>
<evidence type="ECO:0000256" key="1">
    <source>
        <dbReference type="ARBA" id="ARBA00011073"/>
    </source>
</evidence>
<dbReference type="InterPro" id="IPR023827">
    <property type="entry name" value="Peptidase_S8_Asp-AS"/>
</dbReference>
<evidence type="ECO:0000259" key="6">
    <source>
        <dbReference type="PROSITE" id="PS50222"/>
    </source>
</evidence>
<dbReference type="InterPro" id="IPR000209">
    <property type="entry name" value="Peptidase_S8/S53_dom"/>
</dbReference>
<dbReference type="GO" id="GO:0004867">
    <property type="term" value="F:serine-type endopeptidase inhibitor activity"/>
    <property type="evidence" value="ECO:0007669"/>
    <property type="project" value="InterPro"/>
</dbReference>
<dbReference type="Gene3D" id="4.10.410.10">
    <property type="entry name" value="Pancreatic trypsin inhibitor Kunitz domain"/>
    <property type="match status" value="1"/>
</dbReference>
<dbReference type="CDD" id="cd00109">
    <property type="entry name" value="Kunitz-type"/>
    <property type="match status" value="1"/>
</dbReference>
<evidence type="ECO:0000313" key="9">
    <source>
        <dbReference type="EMBL" id="MBS3059203.1"/>
    </source>
</evidence>
<evidence type="ECO:0000256" key="2">
    <source>
        <dbReference type="ARBA" id="ARBA00022670"/>
    </source>
</evidence>
<evidence type="ECO:0000259" key="7">
    <source>
        <dbReference type="PROSITE" id="PS50279"/>
    </source>
</evidence>
<organism evidence="8 10">
    <name type="scientific">Candidatus Iainarchaeum sp</name>
    <dbReference type="NCBI Taxonomy" id="3101447"/>
    <lineage>
        <taxon>Archaea</taxon>
        <taxon>Candidatus Iainarchaeota</taxon>
        <taxon>Candidatus Iainarchaeia</taxon>
        <taxon>Candidatus Iainarchaeales</taxon>
        <taxon>Candidatus Iainarchaeaceae</taxon>
        <taxon>Candidatus Iainarchaeum</taxon>
    </lineage>
</organism>
<keyword evidence="4 5" id="KW-0720">Serine protease</keyword>
<dbReference type="GO" id="GO:0004252">
    <property type="term" value="F:serine-type endopeptidase activity"/>
    <property type="evidence" value="ECO:0007669"/>
    <property type="project" value="InterPro"/>
</dbReference>
<dbReference type="PANTHER" id="PTHR43806:SF11">
    <property type="entry name" value="CEREVISIN-RELATED"/>
    <property type="match status" value="1"/>
</dbReference>
<dbReference type="InterPro" id="IPR002223">
    <property type="entry name" value="Kunitz_BPTI"/>
</dbReference>
<keyword evidence="2 5" id="KW-0645">Protease</keyword>
<dbReference type="PROSITE" id="PS00136">
    <property type="entry name" value="SUBTILASE_ASP"/>
    <property type="match status" value="1"/>
</dbReference>
<dbReference type="PANTHER" id="PTHR43806">
    <property type="entry name" value="PEPTIDASE S8"/>
    <property type="match status" value="1"/>
</dbReference>
<dbReference type="Gene3D" id="3.40.50.200">
    <property type="entry name" value="Peptidase S8/S53 domain"/>
    <property type="match status" value="1"/>
</dbReference>
<evidence type="ECO:0000313" key="8">
    <source>
        <dbReference type="EMBL" id="HIH09026.1"/>
    </source>
</evidence>
<comment type="similarity">
    <text evidence="1 5">Belongs to the peptidase S8 family.</text>
</comment>
<dbReference type="PROSITE" id="PS00137">
    <property type="entry name" value="SUBTILASE_HIS"/>
    <property type="match status" value="1"/>
</dbReference>
<dbReference type="InterPro" id="IPR015500">
    <property type="entry name" value="Peptidase_S8_subtilisin-rel"/>
</dbReference>
<reference evidence="10" key="1">
    <citation type="journal article" date="2020" name="bioRxiv">
        <title>A rank-normalized archaeal taxonomy based on genome phylogeny resolves widespread incomplete and uneven classifications.</title>
        <authorList>
            <person name="Rinke C."/>
            <person name="Chuvochina M."/>
            <person name="Mussig A.J."/>
            <person name="Chaumeil P.-A."/>
            <person name="Waite D.W."/>
            <person name="Whitman W.B."/>
            <person name="Parks D.H."/>
            <person name="Hugenholtz P."/>
        </authorList>
    </citation>
    <scope>NUCLEOTIDE SEQUENCE [LARGE SCALE GENOMIC DNA]</scope>
</reference>
<proteinExistence type="inferred from homology"/>
<dbReference type="GO" id="GO:0006508">
    <property type="term" value="P:proteolysis"/>
    <property type="evidence" value="ECO:0007669"/>
    <property type="project" value="UniProtKB-KW"/>
</dbReference>
<name>A0A7J4J1D0_9ARCH</name>
<feature type="domain" description="EF-hand" evidence="6">
    <location>
        <begin position="426"/>
        <end position="451"/>
    </location>
</feature>
<dbReference type="SUPFAM" id="SSF52743">
    <property type="entry name" value="Subtilisin-like"/>
    <property type="match status" value="1"/>
</dbReference>
<evidence type="ECO:0000313" key="10">
    <source>
        <dbReference type="Proteomes" id="UP000577419"/>
    </source>
</evidence>